<evidence type="ECO:0008006" key="3">
    <source>
        <dbReference type="Google" id="ProtNLM"/>
    </source>
</evidence>
<gene>
    <name evidence="1" type="ORF">JG687_00014527</name>
</gene>
<evidence type="ECO:0000313" key="2">
    <source>
        <dbReference type="Proteomes" id="UP000688947"/>
    </source>
</evidence>
<accession>A0A8T1TZI5</accession>
<dbReference type="PANTHER" id="PTHR40866">
    <property type="entry name" value="BED-TYPE DOMAIN-CONTAINING PROTEIN"/>
    <property type="match status" value="1"/>
</dbReference>
<dbReference type="VEuPathDB" id="FungiDB:PC110_g18001"/>
<evidence type="ECO:0000313" key="1">
    <source>
        <dbReference type="EMBL" id="KAG6949955.1"/>
    </source>
</evidence>
<proteinExistence type="predicted"/>
<sequence>MLSAPRPRPTFSNEQISSYFFTPCRDQHDEPIPEYFRCRCGKVRKQTRRDGFTNLMKHVRSEHPSYQEEMQAAAAATTGSVVHYARPTAMNRYGRLEWTVKANLPLMLCENALACRYTNLVPISVETFRATMGVTRLVEAAIGDELPDGFGLMLDGWSHASEHYVAVFAWYEPDGVAKTVLLSMAPIINEPDEDLSARTHRGVLAGMLERDFRKQLSCSTATEHAAVFLLLLLAPRPPPPRSHYAAVDLVLLVV</sequence>
<protein>
    <recommendedName>
        <fullName evidence="3">BED-type domain-containing protein</fullName>
    </recommendedName>
</protein>
<dbReference type="OrthoDB" id="97104at2759"/>
<name>A0A8T1TZI5_9STRA</name>
<dbReference type="PANTHER" id="PTHR40866:SF1">
    <property type="entry name" value="BED-TYPE DOMAIN-CONTAINING PROTEIN"/>
    <property type="match status" value="1"/>
</dbReference>
<organism evidence="1 2">
    <name type="scientific">Phytophthora cactorum</name>
    <dbReference type="NCBI Taxonomy" id="29920"/>
    <lineage>
        <taxon>Eukaryota</taxon>
        <taxon>Sar</taxon>
        <taxon>Stramenopiles</taxon>
        <taxon>Oomycota</taxon>
        <taxon>Peronosporomycetes</taxon>
        <taxon>Peronosporales</taxon>
        <taxon>Peronosporaceae</taxon>
        <taxon>Phytophthora</taxon>
    </lineage>
</organism>
<dbReference type="EMBL" id="JAENGZ010001184">
    <property type="protein sequence ID" value="KAG6949955.1"/>
    <property type="molecule type" value="Genomic_DNA"/>
</dbReference>
<dbReference type="AlphaFoldDB" id="A0A8T1TZI5"/>
<dbReference type="Proteomes" id="UP000688947">
    <property type="component" value="Unassembled WGS sequence"/>
</dbReference>
<comment type="caution">
    <text evidence="1">The sequence shown here is derived from an EMBL/GenBank/DDBJ whole genome shotgun (WGS) entry which is preliminary data.</text>
</comment>
<reference evidence="1" key="1">
    <citation type="submission" date="2021-01" db="EMBL/GenBank/DDBJ databases">
        <title>Phytophthora aleatoria, a newly-described species from Pinus radiata is distinct from Phytophthora cactorum isolates based on comparative genomics.</title>
        <authorList>
            <person name="Mcdougal R."/>
            <person name="Panda P."/>
            <person name="Williams N."/>
            <person name="Studholme D.J."/>
        </authorList>
    </citation>
    <scope>NUCLEOTIDE SEQUENCE</scope>
    <source>
        <strain evidence="1">NZFS 3830</strain>
    </source>
</reference>